<protein>
    <recommendedName>
        <fullName evidence="1">Aminopyrimidine aminohydrolase</fullName>
        <ecNumber evidence="1">3.5.99.2</ecNumber>
    </recommendedName>
</protein>
<dbReference type="Proteomes" id="UP001595536">
    <property type="component" value="Unassembled WGS sequence"/>
</dbReference>
<reference evidence="4" key="1">
    <citation type="journal article" date="2019" name="Int. J. Syst. Evol. Microbiol.">
        <title>The Global Catalogue of Microorganisms (GCM) 10K type strain sequencing project: providing services to taxonomists for standard genome sequencing and annotation.</title>
        <authorList>
            <consortium name="The Broad Institute Genomics Platform"/>
            <consortium name="The Broad Institute Genome Sequencing Center for Infectious Disease"/>
            <person name="Wu L."/>
            <person name="Ma J."/>
        </authorList>
    </citation>
    <scope>NUCLEOTIDE SEQUENCE [LARGE SCALE GENOMIC DNA]</scope>
    <source>
        <strain evidence="4">CCM 7941</strain>
    </source>
</reference>
<gene>
    <name evidence="3" type="primary">tenA</name>
    <name evidence="3" type="ORF">ACFOEX_00615</name>
</gene>
<dbReference type="GO" id="GO:0050334">
    <property type="term" value="F:thiaminase activity"/>
    <property type="evidence" value="ECO:0007669"/>
    <property type="project" value="UniProtKB-EC"/>
</dbReference>
<dbReference type="InterPro" id="IPR004305">
    <property type="entry name" value="Thiaminase-2/PQQC"/>
</dbReference>
<keyword evidence="1 3" id="KW-0378">Hydrolase</keyword>
<evidence type="ECO:0000256" key="1">
    <source>
        <dbReference type="RuleBase" id="RU363093"/>
    </source>
</evidence>
<dbReference type="PANTHER" id="PTHR43198:SF2">
    <property type="entry name" value="SI:CH1073-67J19.1-RELATED"/>
    <property type="match status" value="1"/>
</dbReference>
<dbReference type="CDD" id="cd19367">
    <property type="entry name" value="TenA_C_ScTHI20-like"/>
    <property type="match status" value="1"/>
</dbReference>
<evidence type="ECO:0000259" key="2">
    <source>
        <dbReference type="Pfam" id="PF03070"/>
    </source>
</evidence>
<evidence type="ECO:0000313" key="4">
    <source>
        <dbReference type="Proteomes" id="UP001595536"/>
    </source>
</evidence>
<organism evidence="3 4">
    <name type="scientific">Camelimonas abortus</name>
    <dbReference type="NCBI Taxonomy" id="1017184"/>
    <lineage>
        <taxon>Bacteria</taxon>
        <taxon>Pseudomonadati</taxon>
        <taxon>Pseudomonadota</taxon>
        <taxon>Alphaproteobacteria</taxon>
        <taxon>Hyphomicrobiales</taxon>
        <taxon>Chelatococcaceae</taxon>
        <taxon>Camelimonas</taxon>
    </lineage>
</organism>
<name>A0ABV7LAU1_9HYPH</name>
<dbReference type="InterPro" id="IPR050967">
    <property type="entry name" value="Thiamine_Salvage_TenA"/>
</dbReference>
<comment type="caution">
    <text evidence="3">The sequence shown here is derived from an EMBL/GenBank/DDBJ whole genome shotgun (WGS) entry which is preliminary data.</text>
</comment>
<keyword evidence="4" id="KW-1185">Reference proteome</keyword>
<dbReference type="PANTHER" id="PTHR43198">
    <property type="entry name" value="BIFUNCTIONAL TH2 PROTEIN"/>
    <property type="match status" value="1"/>
</dbReference>
<dbReference type="Gene3D" id="1.20.910.10">
    <property type="entry name" value="Heme oxygenase-like"/>
    <property type="match status" value="1"/>
</dbReference>
<dbReference type="InterPro" id="IPR016084">
    <property type="entry name" value="Haem_Oase-like_multi-hlx"/>
</dbReference>
<dbReference type="NCBIfam" id="TIGR04306">
    <property type="entry name" value="salvage_TenA"/>
    <property type="match status" value="1"/>
</dbReference>
<dbReference type="RefSeq" id="WP_376832115.1">
    <property type="nucleotide sequence ID" value="NZ_JBHLWR010000006.1"/>
</dbReference>
<accession>A0ABV7LAU1</accession>
<sequence>MTDAAGAAPFDRLIAACADDWRAYVEHPFVRAMGDGTLPEEAFRHYLKQDYLFLVHFARAWGLAVYKSRDILELRQGLEILKAIVDVEMGLHVSWCAEWGISETELAQLQESRATMAYTRYVLDAGASGDLTDLHVALAPCVIGYGEIAAWLLRQPFLKREGNPYMRWIGMYAGDDFMSAAAAEREWLNARLAGVTPERFAQLARIFRDATRLEADFWRMGLTLAD</sequence>
<dbReference type="Pfam" id="PF03070">
    <property type="entry name" value="TENA_THI-4"/>
    <property type="match status" value="1"/>
</dbReference>
<dbReference type="EC" id="3.5.99.2" evidence="1"/>
<keyword evidence="1" id="KW-0784">Thiamine biosynthesis</keyword>
<comment type="function">
    <text evidence="1">Catalyzes an amino-pyrimidine hydrolysis reaction at the C5' of the pyrimidine moiety of thiamine compounds, a reaction that is part of a thiamine salvage pathway.</text>
</comment>
<dbReference type="SUPFAM" id="SSF48613">
    <property type="entry name" value="Heme oxygenase-like"/>
    <property type="match status" value="1"/>
</dbReference>
<feature type="domain" description="Thiaminase-2/PQQC" evidence="2">
    <location>
        <begin position="20"/>
        <end position="222"/>
    </location>
</feature>
<dbReference type="EMBL" id="JBHRUV010000004">
    <property type="protein sequence ID" value="MFC3264862.1"/>
    <property type="molecule type" value="Genomic_DNA"/>
</dbReference>
<comment type="similarity">
    <text evidence="1">Belongs to the TenA family.</text>
</comment>
<dbReference type="InterPro" id="IPR027574">
    <property type="entry name" value="Thiaminase_II"/>
</dbReference>
<proteinExistence type="inferred from homology"/>
<comment type="catalytic activity">
    <reaction evidence="1">
        <text>4-amino-5-aminomethyl-2-methylpyrimidine + H2O = 4-amino-5-hydroxymethyl-2-methylpyrimidine + NH4(+)</text>
        <dbReference type="Rhea" id="RHEA:31799"/>
        <dbReference type="ChEBI" id="CHEBI:15377"/>
        <dbReference type="ChEBI" id="CHEBI:16892"/>
        <dbReference type="ChEBI" id="CHEBI:28938"/>
        <dbReference type="ChEBI" id="CHEBI:63416"/>
        <dbReference type="EC" id="3.5.99.2"/>
    </reaction>
</comment>
<comment type="catalytic activity">
    <reaction evidence="1">
        <text>thiamine + H2O = 5-(2-hydroxyethyl)-4-methylthiazole + 4-amino-5-hydroxymethyl-2-methylpyrimidine + H(+)</text>
        <dbReference type="Rhea" id="RHEA:17509"/>
        <dbReference type="ChEBI" id="CHEBI:15377"/>
        <dbReference type="ChEBI" id="CHEBI:15378"/>
        <dbReference type="ChEBI" id="CHEBI:16892"/>
        <dbReference type="ChEBI" id="CHEBI:17957"/>
        <dbReference type="ChEBI" id="CHEBI:18385"/>
        <dbReference type="EC" id="3.5.99.2"/>
    </reaction>
</comment>
<evidence type="ECO:0000313" key="3">
    <source>
        <dbReference type="EMBL" id="MFC3264862.1"/>
    </source>
</evidence>
<comment type="pathway">
    <text evidence="1">Cofactor biosynthesis; thiamine diphosphate biosynthesis.</text>
</comment>